<keyword evidence="4" id="KW-0269">Exonuclease</keyword>
<feature type="region of interest" description="Disordered" evidence="5">
    <location>
        <begin position="608"/>
        <end position="650"/>
    </location>
</feature>
<evidence type="ECO:0000259" key="6">
    <source>
        <dbReference type="SMART" id="SM00479"/>
    </source>
</evidence>
<evidence type="ECO:0000313" key="7">
    <source>
        <dbReference type="EMBL" id="KAH0221937.1"/>
    </source>
</evidence>
<feature type="region of interest" description="Disordered" evidence="5">
    <location>
        <begin position="37"/>
        <end position="138"/>
    </location>
</feature>
<dbReference type="SMART" id="SM00479">
    <property type="entry name" value="EXOIII"/>
    <property type="match status" value="1"/>
</dbReference>
<proteinExistence type="inferred from homology"/>
<gene>
    <name evidence="7" type="ORF">KCV03_g4800</name>
</gene>
<dbReference type="InterPro" id="IPR034922">
    <property type="entry name" value="REX1-like_exo"/>
</dbReference>
<feature type="domain" description="Exonuclease" evidence="6">
    <location>
        <begin position="398"/>
        <end position="595"/>
    </location>
</feature>
<feature type="compositionally biased region" description="Polar residues" evidence="5">
    <location>
        <begin position="61"/>
        <end position="90"/>
    </location>
</feature>
<organism evidence="7 8">
    <name type="scientific">Aureobasidium melanogenum</name>
    <name type="common">Aureobasidium pullulans var. melanogenum</name>
    <dbReference type="NCBI Taxonomy" id="46634"/>
    <lineage>
        <taxon>Eukaryota</taxon>
        <taxon>Fungi</taxon>
        <taxon>Dikarya</taxon>
        <taxon>Ascomycota</taxon>
        <taxon>Pezizomycotina</taxon>
        <taxon>Dothideomycetes</taxon>
        <taxon>Dothideomycetidae</taxon>
        <taxon>Dothideales</taxon>
        <taxon>Saccotheciaceae</taxon>
        <taxon>Aureobasidium</taxon>
    </lineage>
</organism>
<evidence type="ECO:0000256" key="2">
    <source>
        <dbReference type="ARBA" id="ARBA00022722"/>
    </source>
</evidence>
<reference evidence="7" key="2">
    <citation type="submission" date="2021-08" db="EMBL/GenBank/DDBJ databases">
        <authorList>
            <person name="Gostincar C."/>
            <person name="Sun X."/>
            <person name="Song Z."/>
            <person name="Gunde-Cimerman N."/>
        </authorList>
    </citation>
    <scope>NUCLEOTIDE SEQUENCE</scope>
    <source>
        <strain evidence="7">EXF-8016</strain>
    </source>
</reference>
<dbReference type="GO" id="GO:0003676">
    <property type="term" value="F:nucleic acid binding"/>
    <property type="evidence" value="ECO:0007669"/>
    <property type="project" value="InterPro"/>
</dbReference>
<reference evidence="7" key="1">
    <citation type="journal article" date="2021" name="J Fungi (Basel)">
        <title>Virulence traits and population genomics of the black yeast Aureobasidium melanogenum.</title>
        <authorList>
            <person name="Cernosa A."/>
            <person name="Sun X."/>
            <person name="Gostincar C."/>
            <person name="Fang C."/>
            <person name="Gunde-Cimerman N."/>
            <person name="Song Z."/>
        </authorList>
    </citation>
    <scope>NUCLEOTIDE SEQUENCE</scope>
    <source>
        <strain evidence="7">EXF-8016</strain>
    </source>
</reference>
<evidence type="ECO:0000256" key="4">
    <source>
        <dbReference type="ARBA" id="ARBA00022839"/>
    </source>
</evidence>
<keyword evidence="2" id="KW-0540">Nuclease</keyword>
<dbReference type="GO" id="GO:0004527">
    <property type="term" value="F:exonuclease activity"/>
    <property type="evidence" value="ECO:0007669"/>
    <property type="project" value="UniProtKB-KW"/>
</dbReference>
<feature type="compositionally biased region" description="Pro residues" evidence="5">
    <location>
        <begin position="103"/>
        <end position="116"/>
    </location>
</feature>
<dbReference type="EMBL" id="JAHFYH010000030">
    <property type="protein sequence ID" value="KAH0221937.1"/>
    <property type="molecule type" value="Genomic_DNA"/>
</dbReference>
<dbReference type="CDD" id="cd06145">
    <property type="entry name" value="REX1_like"/>
    <property type="match status" value="1"/>
</dbReference>
<dbReference type="AlphaFoldDB" id="A0A9P8GI93"/>
<dbReference type="PANTHER" id="PTHR12801:SF112">
    <property type="entry name" value="RNA EXONUCLEASE 3"/>
    <property type="match status" value="1"/>
</dbReference>
<feature type="compositionally biased region" description="Pro residues" evidence="5">
    <location>
        <begin position="611"/>
        <end position="620"/>
    </location>
</feature>
<feature type="non-terminal residue" evidence="7">
    <location>
        <position position="650"/>
    </location>
</feature>
<evidence type="ECO:0000256" key="5">
    <source>
        <dbReference type="SAM" id="MobiDB-lite"/>
    </source>
</evidence>
<evidence type="ECO:0000256" key="1">
    <source>
        <dbReference type="ARBA" id="ARBA00006357"/>
    </source>
</evidence>
<dbReference type="Proteomes" id="UP000767238">
    <property type="component" value="Unassembled WGS sequence"/>
</dbReference>
<dbReference type="InterPro" id="IPR047021">
    <property type="entry name" value="REXO1/3/4-like"/>
</dbReference>
<dbReference type="OrthoDB" id="3996471at2759"/>
<dbReference type="Gene3D" id="3.30.420.10">
    <property type="entry name" value="Ribonuclease H-like superfamily/Ribonuclease H"/>
    <property type="match status" value="1"/>
</dbReference>
<accession>A0A9P8GI93</accession>
<dbReference type="InterPro" id="IPR012337">
    <property type="entry name" value="RNaseH-like_sf"/>
</dbReference>
<evidence type="ECO:0000256" key="3">
    <source>
        <dbReference type="ARBA" id="ARBA00022801"/>
    </source>
</evidence>
<dbReference type="GO" id="GO:0005634">
    <property type="term" value="C:nucleus"/>
    <property type="evidence" value="ECO:0007669"/>
    <property type="project" value="TreeGrafter"/>
</dbReference>
<dbReference type="InterPro" id="IPR013520">
    <property type="entry name" value="Ribonucl_H"/>
</dbReference>
<name>A0A9P8GI93_AURME</name>
<dbReference type="SUPFAM" id="SSF53098">
    <property type="entry name" value="Ribonuclease H-like"/>
    <property type="match status" value="1"/>
</dbReference>
<protein>
    <recommendedName>
        <fullName evidence="6">Exonuclease domain-containing protein</fullName>
    </recommendedName>
</protein>
<keyword evidence="3" id="KW-0378">Hydrolase</keyword>
<evidence type="ECO:0000313" key="8">
    <source>
        <dbReference type="Proteomes" id="UP000767238"/>
    </source>
</evidence>
<comment type="caution">
    <text evidence="7">The sequence shown here is derived from an EMBL/GenBank/DDBJ whole genome shotgun (WGS) entry which is preliminary data.</text>
</comment>
<dbReference type="PANTHER" id="PTHR12801">
    <property type="entry name" value="RNA EXONUCLEASE REXO1 / RECO3 FAMILY MEMBER-RELATED"/>
    <property type="match status" value="1"/>
</dbReference>
<sequence>MFSTTGLFKGIPCPEGENCNIIHCIFSHDLRPQAVAVSEQGATKKRKLSEETDTKPPVTPVTISSGNTTNRSAANGFTTINPQKPTTTASVPPKIPQTLQRPVSPPPKPPVAPSKPVPSKSAVKESLNPRMIPNDPAGHAKRTLFLKHLHAQMERLNDQVAKSSHAKKADLTMTPDELIRVALDEEEKTARENHKIYANVIKMRVATLKKMGVDEWVAHVIETIRVDLQDTQAKLPPPIDTGLPLEQEHIILPHLITDQTNLAKHGYVPTPPTEEDIAEAKAGVAASHNYEVCDRCKSRFRVFEERREEDGALTTNGPCTYHWAKPFTPRREKTDAIKGPKEAIYPCCQEPQGTPGCTQCETHVFKVSEGKRLASILPFIYTPENPKPAKGPDGKPPNAVTFDCEMGYTVFGLELIRLTAVSWPEGHSLIDVLVRPQGTILDLNTRWSGVTPEMYSSAIPYEEKLAMDALLPPPPPGSSASISLDSSASGPLPIVSGPAAARDLLCSFLTPNIPLIGHGIENDLNSTRLCHPTIIDTIILFLHPRGLPFRFGLKMLTKRHLGRDIQMGGALGHDSLEDARATGDLVRFAVGQRYKRLQREGWTLNDGVLMPPLPGGPPPMEETKPLGAGSGVKRQRIEVEQQGPSKKLKE</sequence>
<comment type="similarity">
    <text evidence="1">Belongs to the REXO1/REXO3 family.</text>
</comment>
<dbReference type="InterPro" id="IPR036397">
    <property type="entry name" value="RNaseH_sf"/>
</dbReference>